<name>A0A1J5HQI4_9BACT</name>
<dbReference type="Gene3D" id="3.40.50.80">
    <property type="entry name" value="Nucleotide-binding domain of ferredoxin-NADP reductase (FNR) module"/>
    <property type="match status" value="1"/>
</dbReference>
<feature type="domain" description="FAD-binding FR-type" evidence="1">
    <location>
        <begin position="2"/>
        <end position="105"/>
    </location>
</feature>
<dbReference type="InterPro" id="IPR017938">
    <property type="entry name" value="Riboflavin_synthase-like_b-brl"/>
</dbReference>
<dbReference type="EMBL" id="MNZM01000118">
    <property type="protein sequence ID" value="OIP82286.1"/>
    <property type="molecule type" value="Genomic_DNA"/>
</dbReference>
<dbReference type="PANTHER" id="PTHR47354:SF5">
    <property type="entry name" value="PROTEIN RFBI"/>
    <property type="match status" value="1"/>
</dbReference>
<reference evidence="2 3" key="1">
    <citation type="journal article" date="2016" name="Environ. Microbiol.">
        <title>Genomic resolution of a cold subsurface aquifer community provides metabolic insights for novel microbes adapted to high CO concentrations.</title>
        <authorList>
            <person name="Probst A.J."/>
            <person name="Castelle C.J."/>
            <person name="Singh A."/>
            <person name="Brown C.T."/>
            <person name="Anantharaman K."/>
            <person name="Sharon I."/>
            <person name="Hug L.A."/>
            <person name="Burstein D."/>
            <person name="Emerson J.B."/>
            <person name="Thomas B.C."/>
            <person name="Banfield J.F."/>
        </authorList>
    </citation>
    <scope>NUCLEOTIDE SEQUENCE [LARGE SCALE GENOMIC DNA]</scope>
    <source>
        <strain evidence="2">CG2_30_33_16</strain>
    </source>
</reference>
<gene>
    <name evidence="2" type="ORF">AUK04_04975</name>
</gene>
<dbReference type="InterPro" id="IPR001709">
    <property type="entry name" value="Flavoprot_Pyr_Nucl_cyt_Rdtase"/>
</dbReference>
<evidence type="ECO:0000313" key="3">
    <source>
        <dbReference type="Proteomes" id="UP000183758"/>
    </source>
</evidence>
<dbReference type="GO" id="GO:0016491">
    <property type="term" value="F:oxidoreductase activity"/>
    <property type="evidence" value="ECO:0007669"/>
    <property type="project" value="InterPro"/>
</dbReference>
<dbReference type="Proteomes" id="UP000183758">
    <property type="component" value="Unassembled WGS sequence"/>
</dbReference>
<accession>A0A1J5HQI4</accession>
<dbReference type="InterPro" id="IPR050415">
    <property type="entry name" value="MRET"/>
</dbReference>
<dbReference type="InterPro" id="IPR008333">
    <property type="entry name" value="Cbr1-like_FAD-bd_dom"/>
</dbReference>
<dbReference type="InterPro" id="IPR001433">
    <property type="entry name" value="OxRdtase_FAD/NAD-bd"/>
</dbReference>
<dbReference type="SUPFAM" id="SSF52343">
    <property type="entry name" value="Ferredoxin reductase-like, C-terminal NADP-linked domain"/>
    <property type="match status" value="1"/>
</dbReference>
<dbReference type="PROSITE" id="PS51384">
    <property type="entry name" value="FAD_FR"/>
    <property type="match status" value="1"/>
</dbReference>
<dbReference type="PANTHER" id="PTHR47354">
    <property type="entry name" value="NADH OXIDOREDUCTASE HCR"/>
    <property type="match status" value="1"/>
</dbReference>
<dbReference type="Gene3D" id="2.40.30.10">
    <property type="entry name" value="Translation factors"/>
    <property type="match status" value="1"/>
</dbReference>
<dbReference type="InterPro" id="IPR039261">
    <property type="entry name" value="FNR_nucleotide-bd"/>
</dbReference>
<dbReference type="SUPFAM" id="SSF63380">
    <property type="entry name" value="Riboflavin synthase domain-like"/>
    <property type="match status" value="1"/>
</dbReference>
<organism evidence="2 3">
    <name type="scientific">Candidatus Roizmanbacteria bacterium CG2_30_33_16</name>
    <dbReference type="NCBI Taxonomy" id="1805340"/>
    <lineage>
        <taxon>Bacteria</taxon>
        <taxon>Candidatus Roizmaniibacteriota</taxon>
    </lineage>
</organism>
<dbReference type="AlphaFoldDB" id="A0A1J5HQI4"/>
<dbReference type="Pfam" id="PF00970">
    <property type="entry name" value="FAD_binding_6"/>
    <property type="match status" value="1"/>
</dbReference>
<sequence>MLISFKTKLILKQRLTSDVFLFRFQLVDPLILDFIAGQYMILLVPQTGKEPICRLYSIVSSEKQTDSFELIIKLVDGGVGSDYLSKLQLGDLVNFQGPAGQFFLRESNNSKVFLATGTGIAPMMSIINKQLTVNKKQEVGNSWQSAVSTVLLWGVATFNDVFFLDRLKQIKLENSEFDFKICLSREKDLSITKPEDQKFFALGHINDCISALHVSRFALHDSNFYICGRREMVEGLRIELEELGVGKEKIYFERF</sequence>
<dbReference type="PRINTS" id="PR00371">
    <property type="entry name" value="FPNCR"/>
</dbReference>
<dbReference type="InterPro" id="IPR017927">
    <property type="entry name" value="FAD-bd_FR_type"/>
</dbReference>
<dbReference type="PRINTS" id="PR00410">
    <property type="entry name" value="PHEHYDRXLASE"/>
</dbReference>
<evidence type="ECO:0000313" key="2">
    <source>
        <dbReference type="EMBL" id="OIP82286.1"/>
    </source>
</evidence>
<dbReference type="Pfam" id="PF00175">
    <property type="entry name" value="NAD_binding_1"/>
    <property type="match status" value="1"/>
</dbReference>
<comment type="caution">
    <text evidence="2">The sequence shown here is derived from an EMBL/GenBank/DDBJ whole genome shotgun (WGS) entry which is preliminary data.</text>
</comment>
<dbReference type="CDD" id="cd00322">
    <property type="entry name" value="FNR_like"/>
    <property type="match status" value="1"/>
</dbReference>
<protein>
    <recommendedName>
        <fullName evidence="1">FAD-binding FR-type domain-containing protein</fullName>
    </recommendedName>
</protein>
<proteinExistence type="predicted"/>
<evidence type="ECO:0000259" key="1">
    <source>
        <dbReference type="PROSITE" id="PS51384"/>
    </source>
</evidence>